<keyword evidence="2" id="KW-1185">Reference proteome</keyword>
<reference evidence="1 2" key="1">
    <citation type="submission" date="2014-04" db="EMBL/GenBank/DDBJ databases">
        <authorList>
            <consortium name="DOE Joint Genome Institute"/>
            <person name="Kuo A."/>
            <person name="Ruytinx J."/>
            <person name="Rineau F."/>
            <person name="Colpaert J."/>
            <person name="Kohler A."/>
            <person name="Nagy L.G."/>
            <person name="Floudas D."/>
            <person name="Copeland A."/>
            <person name="Barry K.W."/>
            <person name="Cichocki N."/>
            <person name="Veneault-Fourrey C."/>
            <person name="LaButti K."/>
            <person name="Lindquist E.A."/>
            <person name="Lipzen A."/>
            <person name="Lundell T."/>
            <person name="Morin E."/>
            <person name="Murat C."/>
            <person name="Sun H."/>
            <person name="Tunlid A."/>
            <person name="Henrissat B."/>
            <person name="Grigoriev I.V."/>
            <person name="Hibbett D.S."/>
            <person name="Martin F."/>
            <person name="Nordberg H.P."/>
            <person name="Cantor M.N."/>
            <person name="Hua S.X."/>
        </authorList>
    </citation>
    <scope>NUCLEOTIDE SEQUENCE [LARGE SCALE GENOMIC DNA]</scope>
    <source>
        <strain evidence="1 2">UH-Slu-Lm8-n1</strain>
    </source>
</reference>
<proteinExistence type="predicted"/>
<dbReference type="EMBL" id="KN835430">
    <property type="protein sequence ID" value="KIK37774.1"/>
    <property type="molecule type" value="Genomic_DNA"/>
</dbReference>
<name>A0A0D0AI09_9AGAM</name>
<sequence length="88" mass="10051">MRLKTDCQFIGHHMRQLNCPRTFGHPLNLIEHQITESSSESSIRPGMNCAIMANIFIQPSLPLTAAVVHACRIQEGNLFDEVYLWKGW</sequence>
<accession>A0A0D0AI09</accession>
<organism evidence="1 2">
    <name type="scientific">Suillus luteus UH-Slu-Lm8-n1</name>
    <dbReference type="NCBI Taxonomy" id="930992"/>
    <lineage>
        <taxon>Eukaryota</taxon>
        <taxon>Fungi</taxon>
        <taxon>Dikarya</taxon>
        <taxon>Basidiomycota</taxon>
        <taxon>Agaricomycotina</taxon>
        <taxon>Agaricomycetes</taxon>
        <taxon>Agaricomycetidae</taxon>
        <taxon>Boletales</taxon>
        <taxon>Suillineae</taxon>
        <taxon>Suillaceae</taxon>
        <taxon>Suillus</taxon>
    </lineage>
</organism>
<reference evidence="2" key="2">
    <citation type="submission" date="2015-01" db="EMBL/GenBank/DDBJ databases">
        <title>Evolutionary Origins and Diversification of the Mycorrhizal Mutualists.</title>
        <authorList>
            <consortium name="DOE Joint Genome Institute"/>
            <consortium name="Mycorrhizal Genomics Consortium"/>
            <person name="Kohler A."/>
            <person name="Kuo A."/>
            <person name="Nagy L.G."/>
            <person name="Floudas D."/>
            <person name="Copeland A."/>
            <person name="Barry K.W."/>
            <person name="Cichocki N."/>
            <person name="Veneault-Fourrey C."/>
            <person name="LaButti K."/>
            <person name="Lindquist E.A."/>
            <person name="Lipzen A."/>
            <person name="Lundell T."/>
            <person name="Morin E."/>
            <person name="Murat C."/>
            <person name="Riley R."/>
            <person name="Ohm R."/>
            <person name="Sun H."/>
            <person name="Tunlid A."/>
            <person name="Henrissat B."/>
            <person name="Grigoriev I.V."/>
            <person name="Hibbett D.S."/>
            <person name="Martin F."/>
        </authorList>
    </citation>
    <scope>NUCLEOTIDE SEQUENCE [LARGE SCALE GENOMIC DNA]</scope>
    <source>
        <strain evidence="2">UH-Slu-Lm8-n1</strain>
    </source>
</reference>
<dbReference type="AlphaFoldDB" id="A0A0D0AI09"/>
<gene>
    <name evidence="1" type="ORF">CY34DRAFT_428881</name>
</gene>
<evidence type="ECO:0000313" key="2">
    <source>
        <dbReference type="Proteomes" id="UP000054485"/>
    </source>
</evidence>
<dbReference type="Proteomes" id="UP000054485">
    <property type="component" value="Unassembled WGS sequence"/>
</dbReference>
<dbReference type="HOGENOM" id="CLU_2470579_0_0_1"/>
<evidence type="ECO:0000313" key="1">
    <source>
        <dbReference type="EMBL" id="KIK37774.1"/>
    </source>
</evidence>
<dbReference type="InParanoid" id="A0A0D0AI09"/>
<protein>
    <submittedName>
        <fullName evidence="1">Uncharacterized protein</fullName>
    </submittedName>
</protein>